<keyword evidence="3" id="KW-1185">Reference proteome</keyword>
<dbReference type="STRING" id="387005.A0A183HH55"/>
<proteinExistence type="predicted"/>
<dbReference type="WBParaSite" id="OFLC_0000681601-mRNA-1">
    <property type="protein sequence ID" value="OFLC_0000681601-mRNA-1"/>
    <property type="gene ID" value="OFLC_0000681601"/>
</dbReference>
<dbReference type="EMBL" id="UZAJ01006708">
    <property type="protein sequence ID" value="VDO48007.1"/>
    <property type="molecule type" value="Genomic_DNA"/>
</dbReference>
<feature type="compositionally biased region" description="Polar residues" evidence="1">
    <location>
        <begin position="143"/>
        <end position="167"/>
    </location>
</feature>
<dbReference type="Proteomes" id="UP000267606">
    <property type="component" value="Unassembled WGS sequence"/>
</dbReference>
<dbReference type="AlphaFoldDB" id="A0A183HH55"/>
<reference evidence="4" key="1">
    <citation type="submission" date="2016-06" db="UniProtKB">
        <authorList>
            <consortium name="WormBaseParasite"/>
        </authorList>
    </citation>
    <scope>IDENTIFICATION</scope>
</reference>
<organism evidence="4">
    <name type="scientific">Onchocerca flexuosa</name>
    <dbReference type="NCBI Taxonomy" id="387005"/>
    <lineage>
        <taxon>Eukaryota</taxon>
        <taxon>Metazoa</taxon>
        <taxon>Ecdysozoa</taxon>
        <taxon>Nematoda</taxon>
        <taxon>Chromadorea</taxon>
        <taxon>Rhabditida</taxon>
        <taxon>Spirurina</taxon>
        <taxon>Spiruromorpha</taxon>
        <taxon>Filarioidea</taxon>
        <taxon>Onchocercidae</taxon>
        <taxon>Onchocerca</taxon>
    </lineage>
</organism>
<reference evidence="2 3" key="2">
    <citation type="submission" date="2018-11" db="EMBL/GenBank/DDBJ databases">
        <authorList>
            <consortium name="Pathogen Informatics"/>
        </authorList>
    </citation>
    <scope>NUCLEOTIDE SEQUENCE [LARGE SCALE GENOMIC DNA]</scope>
</reference>
<evidence type="ECO:0000256" key="1">
    <source>
        <dbReference type="SAM" id="MobiDB-lite"/>
    </source>
</evidence>
<gene>
    <name evidence="2" type="ORF">OFLC_LOCUS6818</name>
</gene>
<feature type="region of interest" description="Disordered" evidence="1">
    <location>
        <begin position="143"/>
        <end position="172"/>
    </location>
</feature>
<protein>
    <submittedName>
        <fullName evidence="4">F-BAR domain-containing protein</fullName>
    </submittedName>
</protein>
<accession>A0A183HH55</accession>
<name>A0A183HH55_9BILA</name>
<sequence>RERNSSSSSLTKLENLKIALKKSYEEQKALAEQLDRVTLNFQDACRELDLYKHELREDALKCSCNIRLPRSRSFTEIGRATVNLDEYLRWKEKAGTMFRELNRIRNEYRTCDDERRELRMQLVMLQGELGLAQSQLAEILSKQQQKPDESVSNVSAISDNDTSSSALTKRKKMKSRLRRDKYSDEFCDAMDSSSSIFFTASSSMGSLDDAFYSISEPDLIATKFEGAREYRFSNHGYRDFCLLSTHLQESHGQSTYLERIQLNPRKHEEIMKEAAKLKIKSLSEKGRQKKDIYEKVI</sequence>
<evidence type="ECO:0000313" key="3">
    <source>
        <dbReference type="Proteomes" id="UP000267606"/>
    </source>
</evidence>
<evidence type="ECO:0000313" key="4">
    <source>
        <dbReference type="WBParaSite" id="OFLC_0000681601-mRNA-1"/>
    </source>
</evidence>
<evidence type="ECO:0000313" key="2">
    <source>
        <dbReference type="EMBL" id="VDO48007.1"/>
    </source>
</evidence>